<dbReference type="GO" id="GO:0003677">
    <property type="term" value="F:DNA binding"/>
    <property type="evidence" value="ECO:0007669"/>
    <property type="project" value="InterPro"/>
</dbReference>
<comment type="similarity">
    <text evidence="1">Belongs to the N(4)/N(6)-methyltransferase family.</text>
</comment>
<feature type="domain" description="DNA methylase adenine-specific" evidence="8">
    <location>
        <begin position="164"/>
        <end position="475"/>
    </location>
</feature>
<evidence type="ECO:0000313" key="10">
    <source>
        <dbReference type="EMBL" id="ADY52443.1"/>
    </source>
</evidence>
<keyword evidence="11" id="KW-1185">Reference proteome</keyword>
<keyword evidence="3 10" id="KW-0489">Methyltransferase</keyword>
<name>F0S993_PSESL</name>
<reference evidence="11" key="2">
    <citation type="submission" date="2011-02" db="EMBL/GenBank/DDBJ databases">
        <title>The complete genome of Pedobacter saltans DSM 12145.</title>
        <authorList>
            <consortium name="US DOE Joint Genome Institute (JGI-PGF)"/>
            <person name="Lucas S."/>
            <person name="Copeland A."/>
            <person name="Lapidus A."/>
            <person name="Bruce D."/>
            <person name="Goodwin L."/>
            <person name="Pitluck S."/>
            <person name="Kyrpides N."/>
            <person name="Mavromatis K."/>
            <person name="Pagani I."/>
            <person name="Ivanova N."/>
            <person name="Ovchinnikova G."/>
            <person name="Lu M."/>
            <person name="Detter J.C."/>
            <person name="Han C."/>
            <person name="Land M."/>
            <person name="Hauser L."/>
            <person name="Markowitz V."/>
            <person name="Cheng J.-F."/>
            <person name="Hugenholtz P."/>
            <person name="Woyke T."/>
            <person name="Wu D."/>
            <person name="Tindall B."/>
            <person name="Pomrenke H.G."/>
            <person name="Brambilla E."/>
            <person name="Klenk H.-P."/>
            <person name="Eisen J.A."/>
        </authorList>
    </citation>
    <scope>NUCLEOTIDE SEQUENCE [LARGE SCALE GENOMIC DNA]</scope>
    <source>
        <strain evidence="11">ATCC 51119 / DSM 12145 / JCM 21818 / LMG 10337 / NBRC 100064 / NCIMB 13643</strain>
    </source>
</reference>
<evidence type="ECO:0000256" key="5">
    <source>
        <dbReference type="ARBA" id="ARBA00022691"/>
    </source>
</evidence>
<dbReference type="Pfam" id="PF12161">
    <property type="entry name" value="HsdM_N"/>
    <property type="match status" value="1"/>
</dbReference>
<evidence type="ECO:0000256" key="2">
    <source>
        <dbReference type="ARBA" id="ARBA00011900"/>
    </source>
</evidence>
<dbReference type="REBASE" id="33820">
    <property type="entry name" value="M.Psa12145ORF1889P"/>
</dbReference>
<evidence type="ECO:0000259" key="8">
    <source>
        <dbReference type="Pfam" id="PF02384"/>
    </source>
</evidence>
<dbReference type="STRING" id="762903.Pedsa_1889"/>
<dbReference type="InterPro" id="IPR002052">
    <property type="entry name" value="DNA_methylase_N6_adenine_CS"/>
</dbReference>
<dbReference type="Pfam" id="PF02384">
    <property type="entry name" value="N6_Mtase"/>
    <property type="match status" value="1"/>
</dbReference>
<dbReference type="HOGENOM" id="CLU_012122_0_0_10"/>
<gene>
    <name evidence="10" type="ordered locus">Pedsa_1889</name>
</gene>
<dbReference type="Proteomes" id="UP000000310">
    <property type="component" value="Chromosome"/>
</dbReference>
<dbReference type="OrthoDB" id="9814572at2"/>
<evidence type="ECO:0000313" key="11">
    <source>
        <dbReference type="Proteomes" id="UP000000310"/>
    </source>
</evidence>
<evidence type="ECO:0000256" key="4">
    <source>
        <dbReference type="ARBA" id="ARBA00022679"/>
    </source>
</evidence>
<dbReference type="Gene3D" id="3.40.50.150">
    <property type="entry name" value="Vaccinia Virus protein VP39"/>
    <property type="match status" value="1"/>
</dbReference>
<dbReference type="eggNOG" id="COG0286">
    <property type="taxonomic scope" value="Bacteria"/>
</dbReference>
<evidence type="ECO:0000256" key="7">
    <source>
        <dbReference type="ARBA" id="ARBA00047942"/>
    </source>
</evidence>
<dbReference type="SUPFAM" id="SSF53335">
    <property type="entry name" value="S-adenosyl-L-methionine-dependent methyltransferases"/>
    <property type="match status" value="1"/>
</dbReference>
<dbReference type="PANTHER" id="PTHR42933">
    <property type="entry name" value="SLR6095 PROTEIN"/>
    <property type="match status" value="1"/>
</dbReference>
<keyword evidence="6" id="KW-0680">Restriction system</keyword>
<dbReference type="PROSITE" id="PS00092">
    <property type="entry name" value="N6_MTASE"/>
    <property type="match status" value="1"/>
</dbReference>
<dbReference type="PRINTS" id="PR00507">
    <property type="entry name" value="N12N6MTFRASE"/>
</dbReference>
<dbReference type="InterPro" id="IPR051537">
    <property type="entry name" value="DNA_Adenine_Mtase"/>
</dbReference>
<dbReference type="GO" id="GO:0008170">
    <property type="term" value="F:N-methyltransferase activity"/>
    <property type="evidence" value="ECO:0007669"/>
    <property type="project" value="InterPro"/>
</dbReference>
<reference evidence="10 11" key="1">
    <citation type="journal article" date="2011" name="Stand. Genomic Sci.">
        <title>Complete genome sequence of the gliding, heparinolytic Pedobacter saltans type strain (113).</title>
        <authorList>
            <person name="Liolios K."/>
            <person name="Sikorski J."/>
            <person name="Lu M."/>
            <person name="Nolan M."/>
            <person name="Lapidus A."/>
            <person name="Lucas S."/>
            <person name="Hammon N."/>
            <person name="Deshpande S."/>
            <person name="Cheng J.F."/>
            <person name="Tapia R."/>
            <person name="Han C."/>
            <person name="Goodwin L."/>
            <person name="Pitluck S."/>
            <person name="Huntemann M."/>
            <person name="Ivanova N."/>
            <person name="Pagani I."/>
            <person name="Mavromatis K."/>
            <person name="Ovchinikova G."/>
            <person name="Pati A."/>
            <person name="Chen A."/>
            <person name="Palaniappan K."/>
            <person name="Land M."/>
            <person name="Hauser L."/>
            <person name="Brambilla E.M."/>
            <person name="Kotsyurbenko O."/>
            <person name="Rohde M."/>
            <person name="Tindall B.J."/>
            <person name="Abt B."/>
            <person name="Goker M."/>
            <person name="Detter J.C."/>
            <person name="Woyke T."/>
            <person name="Bristow J."/>
            <person name="Eisen J.A."/>
            <person name="Markowitz V."/>
            <person name="Hugenholtz P."/>
            <person name="Klenk H.P."/>
            <person name="Kyrpides N.C."/>
        </authorList>
    </citation>
    <scope>NUCLEOTIDE SEQUENCE [LARGE SCALE GENOMIC DNA]</scope>
    <source>
        <strain evidence="11">ATCC 51119 / DSM 12145 / JCM 21818 / LMG 10337 / NBRC 100064 / NCIMB 13643</strain>
    </source>
</reference>
<dbReference type="InterPro" id="IPR029063">
    <property type="entry name" value="SAM-dependent_MTases_sf"/>
</dbReference>
<dbReference type="RefSeq" id="WP_013632930.1">
    <property type="nucleotide sequence ID" value="NC_015177.1"/>
</dbReference>
<feature type="domain" description="N6 adenine-specific DNA methyltransferase N-terminal" evidence="9">
    <location>
        <begin position="13"/>
        <end position="147"/>
    </location>
</feature>
<comment type="catalytic activity">
    <reaction evidence="7">
        <text>a 2'-deoxyadenosine in DNA + S-adenosyl-L-methionine = an N(6)-methyl-2'-deoxyadenosine in DNA + S-adenosyl-L-homocysteine + H(+)</text>
        <dbReference type="Rhea" id="RHEA:15197"/>
        <dbReference type="Rhea" id="RHEA-COMP:12418"/>
        <dbReference type="Rhea" id="RHEA-COMP:12419"/>
        <dbReference type="ChEBI" id="CHEBI:15378"/>
        <dbReference type="ChEBI" id="CHEBI:57856"/>
        <dbReference type="ChEBI" id="CHEBI:59789"/>
        <dbReference type="ChEBI" id="CHEBI:90615"/>
        <dbReference type="ChEBI" id="CHEBI:90616"/>
        <dbReference type="EC" id="2.1.1.72"/>
    </reaction>
</comment>
<dbReference type="KEGG" id="psn:Pedsa_1889"/>
<dbReference type="EC" id="2.1.1.72" evidence="2"/>
<evidence type="ECO:0000256" key="3">
    <source>
        <dbReference type="ARBA" id="ARBA00022603"/>
    </source>
</evidence>
<dbReference type="PANTHER" id="PTHR42933:SF3">
    <property type="entry name" value="TYPE I RESTRICTION ENZYME MJAVIII METHYLASE SUBUNIT"/>
    <property type="match status" value="1"/>
</dbReference>
<dbReference type="GO" id="GO:0032259">
    <property type="term" value="P:methylation"/>
    <property type="evidence" value="ECO:0007669"/>
    <property type="project" value="UniProtKB-KW"/>
</dbReference>
<dbReference type="GO" id="GO:0009007">
    <property type="term" value="F:site-specific DNA-methyltransferase (adenine-specific) activity"/>
    <property type="evidence" value="ECO:0007669"/>
    <property type="project" value="UniProtKB-EC"/>
</dbReference>
<evidence type="ECO:0000256" key="1">
    <source>
        <dbReference type="ARBA" id="ARBA00006594"/>
    </source>
</evidence>
<keyword evidence="5" id="KW-0949">S-adenosyl-L-methionine</keyword>
<organism evidence="10 11">
    <name type="scientific">Pseudopedobacter saltans (strain ATCC 51119 / DSM 12145 / JCM 21818 / CCUG 39354 / LMG 10337 / NBRC 100064 / NCIMB 13643)</name>
    <name type="common">Pedobacter saltans</name>
    <dbReference type="NCBI Taxonomy" id="762903"/>
    <lineage>
        <taxon>Bacteria</taxon>
        <taxon>Pseudomonadati</taxon>
        <taxon>Bacteroidota</taxon>
        <taxon>Sphingobacteriia</taxon>
        <taxon>Sphingobacteriales</taxon>
        <taxon>Sphingobacteriaceae</taxon>
        <taxon>Pseudopedobacter</taxon>
    </lineage>
</organism>
<evidence type="ECO:0000256" key="6">
    <source>
        <dbReference type="ARBA" id="ARBA00022747"/>
    </source>
</evidence>
<sequence>MSINTKDLDPLIRFIYSIADDHLINTYEPSKYKDVILPMTVIRRLDLVLEPTKDRVIDTYNKYKDKLDNLDSLLKSDKQGSGVAFYNTSPFTLKSLLNDSANIKANFINYLDGFSPNVQDIISRFKFRNEIDTLDEAEKLFAVIQKFCSNKIDLSIDALPPLSMGYVFEDLLRRFNEATNAEAGRHFTPREIIELMTNIIFLPVKDKIQQGSFLVYDPCAGSGAMLTESKNFMTDDTGKIKSKATIHLYGQENTPTIYAISKSDMLLKNEDPDKIVFGSTLSQYGFDNDLKFDFMLTNPPYGTSWKDDKDILTKAGGGKIVDRRFIIQKEYDADAATTRVNDGQLMFVMHMLSKMKETDLGSRIASVHNGSALFTGDAGQGESEIRKHIIEKDMLEAVIALPNDMFYNTGIPTFILIITNRKPEHRKGKVQLINANNEAFFGKRAKSLGSKRNELKPEHIKKVTELYLEFKETPHSKIFDNNEFGFAQIIVHRPSRFAIQLDAKHTAEIRFASDNTELRKLIYAECGEQVYSSDAESRQAVENFVLEYFLNEEDSEDEEPAELVVANLNKKQKKIYAQVTDIKSWLRDKQLMQEVTAMAKEFGTEPLYDINAFNKKFKEYGKKNNLKYAAKDVKDIRKCITWFDKKAEAEIKSVSKDGTINYVSDSNLKDTENIPLKQDIQAFFETEVLPFAPDAWWNPEETKIGYEINFNKYFYQYKAPRQLSEIAKDIFEIEKSADKLLKEIVE</sequence>
<protein>
    <recommendedName>
        <fullName evidence="2">site-specific DNA-methyltransferase (adenine-specific)</fullName>
        <ecNumber evidence="2">2.1.1.72</ecNumber>
    </recommendedName>
</protein>
<dbReference type="InterPro" id="IPR022749">
    <property type="entry name" value="D12N6_MeTrfase_N"/>
</dbReference>
<dbReference type="InterPro" id="IPR003356">
    <property type="entry name" value="DNA_methylase_A-5"/>
</dbReference>
<keyword evidence="4" id="KW-0808">Transferase</keyword>
<dbReference type="GO" id="GO:0009307">
    <property type="term" value="P:DNA restriction-modification system"/>
    <property type="evidence" value="ECO:0007669"/>
    <property type="project" value="UniProtKB-KW"/>
</dbReference>
<accession>F0S993</accession>
<dbReference type="AlphaFoldDB" id="F0S993"/>
<dbReference type="EMBL" id="CP002545">
    <property type="protein sequence ID" value="ADY52443.1"/>
    <property type="molecule type" value="Genomic_DNA"/>
</dbReference>
<evidence type="ECO:0000259" key="9">
    <source>
        <dbReference type="Pfam" id="PF12161"/>
    </source>
</evidence>
<proteinExistence type="inferred from homology"/>